<gene>
    <name evidence="8" type="ORF">FZ942_26050</name>
</gene>
<dbReference type="Pfam" id="PF00589">
    <property type="entry name" value="Phage_integrase"/>
    <property type="match status" value="1"/>
</dbReference>
<dbReference type="InterPro" id="IPR044068">
    <property type="entry name" value="CB"/>
</dbReference>
<accession>A0A5A9GEZ4</accession>
<evidence type="ECO:0000313" key="9">
    <source>
        <dbReference type="Proteomes" id="UP000324927"/>
    </source>
</evidence>
<dbReference type="InterPro" id="IPR010998">
    <property type="entry name" value="Integrase_recombinase_N"/>
</dbReference>
<dbReference type="Gene3D" id="1.10.150.130">
    <property type="match status" value="1"/>
</dbReference>
<evidence type="ECO:0000256" key="1">
    <source>
        <dbReference type="ARBA" id="ARBA00008857"/>
    </source>
</evidence>
<organism evidence="8 9">
    <name type="scientific">Azospirillum lipoferum</name>
    <dbReference type="NCBI Taxonomy" id="193"/>
    <lineage>
        <taxon>Bacteria</taxon>
        <taxon>Pseudomonadati</taxon>
        <taxon>Pseudomonadota</taxon>
        <taxon>Alphaproteobacteria</taxon>
        <taxon>Rhodospirillales</taxon>
        <taxon>Azospirillaceae</taxon>
        <taxon>Azospirillum</taxon>
    </lineage>
</organism>
<dbReference type="InterPro" id="IPR002104">
    <property type="entry name" value="Integrase_catalytic"/>
</dbReference>
<dbReference type="PANTHER" id="PTHR30349:SF41">
    <property type="entry name" value="INTEGRASE_RECOMBINASE PROTEIN MJ0367-RELATED"/>
    <property type="match status" value="1"/>
</dbReference>
<evidence type="ECO:0000256" key="2">
    <source>
        <dbReference type="ARBA" id="ARBA00022908"/>
    </source>
</evidence>
<dbReference type="InterPro" id="IPR050090">
    <property type="entry name" value="Tyrosine_recombinase_XerCD"/>
</dbReference>
<dbReference type="InterPro" id="IPR013762">
    <property type="entry name" value="Integrase-like_cat_sf"/>
</dbReference>
<dbReference type="GO" id="GO:0003677">
    <property type="term" value="F:DNA binding"/>
    <property type="evidence" value="ECO:0007669"/>
    <property type="project" value="UniProtKB-UniRule"/>
</dbReference>
<dbReference type="EMBL" id="VTTN01000013">
    <property type="protein sequence ID" value="KAA0592990.1"/>
    <property type="molecule type" value="Genomic_DNA"/>
</dbReference>
<evidence type="ECO:0000256" key="3">
    <source>
        <dbReference type="ARBA" id="ARBA00023125"/>
    </source>
</evidence>
<dbReference type="PROSITE" id="PS51898">
    <property type="entry name" value="TYR_RECOMBINASE"/>
    <property type="match status" value="1"/>
</dbReference>
<reference evidence="8 9" key="1">
    <citation type="submission" date="2019-08" db="EMBL/GenBank/DDBJ databases">
        <authorList>
            <person name="Grouzdev D."/>
            <person name="Tikhonova E."/>
            <person name="Kravchenko I."/>
        </authorList>
    </citation>
    <scope>NUCLEOTIDE SEQUENCE [LARGE SCALE GENOMIC DNA]</scope>
    <source>
        <strain evidence="8 9">59b</strain>
    </source>
</reference>
<name>A0A5A9GEZ4_AZOLI</name>
<keyword evidence="4" id="KW-0233">DNA recombination</keyword>
<evidence type="ECO:0000259" key="7">
    <source>
        <dbReference type="PROSITE" id="PS51900"/>
    </source>
</evidence>
<dbReference type="Gene3D" id="1.10.443.10">
    <property type="entry name" value="Intergrase catalytic core"/>
    <property type="match status" value="1"/>
</dbReference>
<dbReference type="GO" id="GO:0006310">
    <property type="term" value="P:DNA recombination"/>
    <property type="evidence" value="ECO:0007669"/>
    <property type="project" value="UniProtKB-KW"/>
</dbReference>
<dbReference type="GO" id="GO:0015074">
    <property type="term" value="P:DNA integration"/>
    <property type="evidence" value="ECO:0007669"/>
    <property type="project" value="UniProtKB-KW"/>
</dbReference>
<feature type="domain" description="Core-binding (CB)" evidence="7">
    <location>
        <begin position="60"/>
        <end position="148"/>
    </location>
</feature>
<keyword evidence="3 5" id="KW-0238">DNA-binding</keyword>
<dbReference type="Pfam" id="PF14659">
    <property type="entry name" value="Phage_int_SAM_3"/>
    <property type="match status" value="1"/>
</dbReference>
<comment type="similarity">
    <text evidence="1">Belongs to the 'phage' integrase family.</text>
</comment>
<dbReference type="AlphaFoldDB" id="A0A5A9GEZ4"/>
<keyword evidence="9" id="KW-1185">Reference proteome</keyword>
<sequence length="364" mass="40852">MTDIRKRTGPAGVSYQVRYKDAGGAYRYKSFPTLKAAKAFTGRIGGEVADGRHIHERDSITVDKALDAWIETVETVGRHGREPVSPATLRKYKERAKNHIRPLLGDVLLAQLTTPRVVEFRDELLKRCARPTAKKCLTDLRSALAEARLRGQMVLNPAADVSIVDSNRRQRRPQIPTIREMQAIERALRQRRDDRDWQRFYAMLTTLRWSGARPSEVRALAETGLHPSRGQVRVIQGADEDGLIGAPKTANAYRMIDAPELLFDVLAEWLMIRQPPSKNPHALVFPTRNGAPVSLSNLTARAWSAVLEDAGLEGRYPLYSLRHYRISERLAAGESIQVVSEQAGHADAGFTLRVYGHVLREGLR</sequence>
<comment type="caution">
    <text evidence="8">The sequence shown here is derived from an EMBL/GenBank/DDBJ whole genome shotgun (WGS) entry which is preliminary data.</text>
</comment>
<evidence type="ECO:0000256" key="5">
    <source>
        <dbReference type="PROSITE-ProRule" id="PRU01248"/>
    </source>
</evidence>
<proteinExistence type="inferred from homology"/>
<dbReference type="OrthoDB" id="9785687at2"/>
<dbReference type="Proteomes" id="UP000324927">
    <property type="component" value="Unassembled WGS sequence"/>
</dbReference>
<evidence type="ECO:0000259" key="6">
    <source>
        <dbReference type="PROSITE" id="PS51898"/>
    </source>
</evidence>
<dbReference type="SUPFAM" id="SSF56349">
    <property type="entry name" value="DNA breaking-rejoining enzymes"/>
    <property type="match status" value="1"/>
</dbReference>
<keyword evidence="2" id="KW-0229">DNA integration</keyword>
<evidence type="ECO:0000313" key="8">
    <source>
        <dbReference type="EMBL" id="KAA0592990.1"/>
    </source>
</evidence>
<dbReference type="InterPro" id="IPR004107">
    <property type="entry name" value="Integrase_SAM-like_N"/>
</dbReference>
<dbReference type="PANTHER" id="PTHR30349">
    <property type="entry name" value="PHAGE INTEGRASE-RELATED"/>
    <property type="match status" value="1"/>
</dbReference>
<evidence type="ECO:0000256" key="4">
    <source>
        <dbReference type="ARBA" id="ARBA00023172"/>
    </source>
</evidence>
<protein>
    <submittedName>
        <fullName evidence="8">Site-specific integrase</fullName>
    </submittedName>
</protein>
<dbReference type="PROSITE" id="PS51900">
    <property type="entry name" value="CB"/>
    <property type="match status" value="1"/>
</dbReference>
<dbReference type="InterPro" id="IPR011010">
    <property type="entry name" value="DNA_brk_join_enz"/>
</dbReference>
<dbReference type="RefSeq" id="WP_149233984.1">
    <property type="nucleotide sequence ID" value="NZ_JALJXJ010000015.1"/>
</dbReference>
<dbReference type="CDD" id="cd01189">
    <property type="entry name" value="INT_ICEBs1_C_like"/>
    <property type="match status" value="1"/>
</dbReference>
<feature type="domain" description="Tyr recombinase" evidence="6">
    <location>
        <begin position="171"/>
        <end position="364"/>
    </location>
</feature>